<reference evidence="3" key="1">
    <citation type="submission" date="2017-09" db="EMBL/GenBank/DDBJ databases">
        <title>Depth-based differentiation of microbial function through sediment-hosted aquifers and enrichment of novel symbionts in the deep terrestrial subsurface.</title>
        <authorList>
            <person name="Probst A.J."/>
            <person name="Ladd B."/>
            <person name="Jarett J.K."/>
            <person name="Geller-Mcgrath D.E."/>
            <person name="Sieber C.M."/>
            <person name="Emerson J.B."/>
            <person name="Anantharaman K."/>
            <person name="Thomas B.C."/>
            <person name="Malmstrom R."/>
            <person name="Stieglmeier M."/>
            <person name="Klingl A."/>
            <person name="Woyke T."/>
            <person name="Ryan C.M."/>
            <person name="Banfield J.F."/>
        </authorList>
    </citation>
    <scope>NUCLEOTIDE SEQUENCE [LARGE SCALE GENOMIC DNA]</scope>
</reference>
<evidence type="ECO:0000313" key="3">
    <source>
        <dbReference type="Proteomes" id="UP000231493"/>
    </source>
</evidence>
<dbReference type="AlphaFoldDB" id="A0A2M7K8Z7"/>
<dbReference type="SUPFAM" id="SSF54292">
    <property type="entry name" value="2Fe-2S ferredoxin-like"/>
    <property type="match status" value="1"/>
</dbReference>
<sequence>MTEVNLTINGQKIIAKEGITILEAVKQAGIKIPTLCTMPELGFSPGSCRVCVVEVEGAPTLLASCMTDVREGMVIYTNSERVIKARKIVVEL</sequence>
<dbReference type="CDD" id="cd00207">
    <property type="entry name" value="fer2"/>
    <property type="match status" value="1"/>
</dbReference>
<comment type="caution">
    <text evidence="2">The sequence shown here is derived from an EMBL/GenBank/DDBJ whole genome shotgun (WGS) entry which is preliminary data.</text>
</comment>
<evidence type="ECO:0000313" key="2">
    <source>
        <dbReference type="EMBL" id="PIX34605.1"/>
    </source>
</evidence>
<dbReference type="Proteomes" id="UP000231493">
    <property type="component" value="Unassembled WGS sequence"/>
</dbReference>
<organism evidence="2 3">
    <name type="scientific">Candidatus Infernicultor aquiphilus</name>
    <dbReference type="NCBI Taxonomy" id="1805029"/>
    <lineage>
        <taxon>Bacteria</taxon>
        <taxon>Pseudomonadati</taxon>
        <taxon>Atribacterota</taxon>
        <taxon>Candidatus Phoenicimicrobiia</taxon>
        <taxon>Candidatus Pheonicimicrobiales</taxon>
        <taxon>Candidatus Phoenicimicrobiaceae</taxon>
        <taxon>Candidatus Infernicultor</taxon>
    </lineage>
</organism>
<evidence type="ECO:0000259" key="1">
    <source>
        <dbReference type="PROSITE" id="PS51085"/>
    </source>
</evidence>
<proteinExistence type="predicted"/>
<dbReference type="GO" id="GO:0051536">
    <property type="term" value="F:iron-sulfur cluster binding"/>
    <property type="evidence" value="ECO:0007669"/>
    <property type="project" value="InterPro"/>
</dbReference>
<protein>
    <recommendedName>
        <fullName evidence="1">2Fe-2S ferredoxin-type domain-containing protein</fullName>
    </recommendedName>
</protein>
<name>A0A2M7K8Z7_9BACT</name>
<accession>A0A2M7K8Z7</accession>
<feature type="domain" description="2Fe-2S ferredoxin-type" evidence="1">
    <location>
        <begin position="2"/>
        <end position="81"/>
    </location>
</feature>
<dbReference type="PROSITE" id="PS51085">
    <property type="entry name" value="2FE2S_FER_2"/>
    <property type="match status" value="1"/>
</dbReference>
<dbReference type="InterPro" id="IPR001041">
    <property type="entry name" value="2Fe-2S_ferredoxin-type"/>
</dbReference>
<dbReference type="InterPro" id="IPR036010">
    <property type="entry name" value="2Fe-2S_ferredoxin-like_sf"/>
</dbReference>
<dbReference type="EMBL" id="PFIP01000058">
    <property type="protein sequence ID" value="PIX34605.1"/>
    <property type="molecule type" value="Genomic_DNA"/>
</dbReference>
<dbReference type="Pfam" id="PF13510">
    <property type="entry name" value="Fer2_4"/>
    <property type="match status" value="1"/>
</dbReference>
<gene>
    <name evidence="2" type="ORF">COZ58_03250</name>
</gene>
<feature type="non-terminal residue" evidence="2">
    <location>
        <position position="92"/>
    </location>
</feature>
<dbReference type="Gene3D" id="3.10.20.740">
    <property type="match status" value="1"/>
</dbReference>